<dbReference type="InterPro" id="IPR001247">
    <property type="entry name" value="ExoRNase_PH_dom1"/>
</dbReference>
<name>E6N8Y8_CALS0</name>
<evidence type="ECO:0000313" key="8">
    <source>
        <dbReference type="EMBL" id="BAJ48775.1"/>
    </source>
</evidence>
<dbReference type="EMBL" id="AP011872">
    <property type="protein sequence ID" value="BAJ48757.1"/>
    <property type="molecule type" value="Genomic_DNA"/>
</dbReference>
<dbReference type="GO" id="GO:0016075">
    <property type="term" value="P:rRNA catabolic process"/>
    <property type="evidence" value="ECO:0007669"/>
    <property type="project" value="TreeGrafter"/>
</dbReference>
<comment type="subunit">
    <text evidence="4">Component of the archaeal exosome complex. Forms a hexameric ring-like arrangement composed of 3 Rrp41-Rrp42 heterodimers. The hexameric ring associates with a trimer of Rrp4 and/or Csl4 subunits.</text>
</comment>
<dbReference type="STRING" id="311458.CSUB_C1579"/>
<dbReference type="InterPro" id="IPR027408">
    <property type="entry name" value="PNPase/RNase_PH_dom_sf"/>
</dbReference>
<accession>E6N8Y8</accession>
<reference evidence="7 10" key="1">
    <citation type="journal article" date="2005" name="Environ. Microbiol.">
        <title>Genetic and functional properties of uncultivated thermophilic crenarchaeotes from a subsurface gold mine as revealed by analysis of genome fragments.</title>
        <authorList>
            <person name="Nunoura T."/>
            <person name="Hirayama H."/>
            <person name="Takami H."/>
            <person name="Oida H."/>
            <person name="Nishi S."/>
            <person name="Shimamura S."/>
            <person name="Suzuki Y."/>
            <person name="Inagaki F."/>
            <person name="Takai K."/>
            <person name="Nealson K.H."/>
            <person name="Horikoshi K."/>
        </authorList>
    </citation>
    <scope>NUCLEOTIDE SEQUENCE [LARGE SCALE GENOMIC DNA]</scope>
</reference>
<dbReference type="GO" id="GO:0000177">
    <property type="term" value="C:cytoplasmic exosome (RNase complex)"/>
    <property type="evidence" value="ECO:0007669"/>
    <property type="project" value="TreeGrafter"/>
</dbReference>
<proteinExistence type="inferred from homology"/>
<dbReference type="SUPFAM" id="SSF55666">
    <property type="entry name" value="Ribonuclease PH domain 2-like"/>
    <property type="match status" value="1"/>
</dbReference>
<evidence type="ECO:0000313" key="10">
    <source>
        <dbReference type="Proteomes" id="UP000008120"/>
    </source>
</evidence>
<evidence type="ECO:0000313" key="9">
    <source>
        <dbReference type="EMBL" id="BAJ51430.1"/>
    </source>
</evidence>
<dbReference type="KEGG" id="csu:CSUB_C1579"/>
<dbReference type="Pfam" id="PF03725">
    <property type="entry name" value="RNase_PH_C"/>
    <property type="match status" value="1"/>
</dbReference>
<protein>
    <recommendedName>
        <fullName evidence="4">Exosome complex component Rrp42</fullName>
    </recommendedName>
</protein>
<feature type="domain" description="Exoribonuclease phosphorolytic" evidence="5">
    <location>
        <begin position="32"/>
        <end position="167"/>
    </location>
</feature>
<evidence type="ECO:0000259" key="5">
    <source>
        <dbReference type="Pfam" id="PF01138"/>
    </source>
</evidence>
<dbReference type="InterPro" id="IPR036345">
    <property type="entry name" value="ExoRNase_PH_dom2_sf"/>
</dbReference>
<comment type="subcellular location">
    <subcellularLocation>
        <location evidence="1 4">Cytoplasm</location>
    </subcellularLocation>
</comment>
<evidence type="ECO:0000256" key="1">
    <source>
        <dbReference type="ARBA" id="ARBA00004496"/>
    </source>
</evidence>
<dbReference type="HAMAP" id="MF_00622">
    <property type="entry name" value="Exosome_Rrp42"/>
    <property type="match status" value="1"/>
</dbReference>
<evidence type="ECO:0000256" key="3">
    <source>
        <dbReference type="ARBA" id="ARBA00022835"/>
    </source>
</evidence>
<comment type="similarity">
    <text evidence="4">Belongs to the RNase PH family. Rrp42 subfamily.</text>
</comment>
<dbReference type="CDD" id="cd11365">
    <property type="entry name" value="RNase_PH_archRRP42"/>
    <property type="match status" value="1"/>
</dbReference>
<dbReference type="Gene3D" id="3.30.230.70">
    <property type="entry name" value="GHMP Kinase, N-terminal domain"/>
    <property type="match status" value="1"/>
</dbReference>
<keyword evidence="3 4" id="KW-0271">Exosome</keyword>
<evidence type="ECO:0000313" key="7">
    <source>
        <dbReference type="EMBL" id="BAJ48757.1"/>
    </source>
</evidence>
<dbReference type="EMBL" id="AP011873">
    <property type="protein sequence ID" value="BAJ48775.1"/>
    <property type="molecule type" value="Genomic_DNA"/>
</dbReference>
<dbReference type="InterPro" id="IPR020568">
    <property type="entry name" value="Ribosomal_Su5_D2-typ_SF"/>
</dbReference>
<keyword evidence="2 4" id="KW-0963">Cytoplasm</keyword>
<comment type="function">
    <text evidence="4">Non-catalytic component of the exosome, which is a complex involved in RNA degradation. Contributes to the structuring of the Rrp41 active site.</text>
</comment>
<dbReference type="Pfam" id="PF01138">
    <property type="entry name" value="RNase_PH"/>
    <property type="match status" value="1"/>
</dbReference>
<dbReference type="SUPFAM" id="SSF54211">
    <property type="entry name" value="Ribosomal protein S5 domain 2-like"/>
    <property type="match status" value="1"/>
</dbReference>
<gene>
    <name evidence="4" type="primary">rrp42</name>
    <name evidence="9" type="ORF">CSUB_C1579</name>
    <name evidence="7" type="ORF">HGMM_F05B08C39</name>
    <name evidence="8" type="ORF">HGMM_F21E09C08</name>
</gene>
<dbReference type="InterPro" id="IPR050590">
    <property type="entry name" value="Exosome_comp_Rrp42_subfam"/>
</dbReference>
<organism evidence="7 10">
    <name type="scientific">Caldiarchaeum subterraneum</name>
    <dbReference type="NCBI Taxonomy" id="311458"/>
    <lineage>
        <taxon>Archaea</taxon>
        <taxon>Nitrososphaerota</taxon>
        <taxon>Candidatus Caldarchaeales</taxon>
        <taxon>Candidatus Caldarchaeaceae</taxon>
        <taxon>Candidatus Caldarchaeum</taxon>
    </lineage>
</organism>
<evidence type="ECO:0000256" key="4">
    <source>
        <dbReference type="HAMAP-Rule" id="MF_00622"/>
    </source>
</evidence>
<dbReference type="NCBIfam" id="NF003282">
    <property type="entry name" value="PRK04282.1-1"/>
    <property type="match status" value="1"/>
</dbReference>
<dbReference type="EMBL" id="BA000048">
    <property type="protein sequence ID" value="BAJ51430.1"/>
    <property type="molecule type" value="Genomic_DNA"/>
</dbReference>
<sequence>MEKRGYGIKIMKNKIYELLKIGKRIDEREPLQYRKIEIATNVVEKAHGSALVSLGKTKILTGIKVEVGTPYPDRPNEGVFTVNAELLPLASKTFEPGPPDERAIELSRIVDRVIRESKAIEVEKLCIVEGQKVYMIFIDCYVLDYDGNYFDASVLSAVAALRTMTLPVYRVVDGRVEAVPGEKMKLPMRTLPVSVTMALIRDKIIVDPLPAEEDVADTVVTIGYDSDGVLSAIQKSSPGLLPVNMFKEMVKIGLDASNMLRRRLVEGVGDG</sequence>
<evidence type="ECO:0000259" key="6">
    <source>
        <dbReference type="Pfam" id="PF03725"/>
    </source>
</evidence>
<dbReference type="Proteomes" id="UP000008120">
    <property type="component" value="Chromosome"/>
</dbReference>
<feature type="domain" description="Exoribonuclease phosphorolytic" evidence="6">
    <location>
        <begin position="191"/>
        <end position="255"/>
    </location>
</feature>
<dbReference type="FunFam" id="3.30.230.70:FF:000017">
    <property type="entry name" value="Exosome complex component Rrp42"/>
    <property type="match status" value="1"/>
</dbReference>
<dbReference type="InterPro" id="IPR015847">
    <property type="entry name" value="ExoRNase_PH_dom2"/>
</dbReference>
<dbReference type="AlphaFoldDB" id="E6N8Y8"/>
<reference evidence="7 10" key="2">
    <citation type="journal article" date="2011" name="Nucleic Acids Res.">
        <title>Insights into the evolution of Archaea and eukaryotic protein modifier systems revealed by the genome of a novel archaeal group.</title>
        <authorList>
            <person name="Nunoura T."/>
            <person name="Takaki Y."/>
            <person name="Kakuta J."/>
            <person name="Nishi S."/>
            <person name="Sugahara J."/>
            <person name="Kazama H."/>
            <person name="Chee G."/>
            <person name="Hattori M."/>
            <person name="Kanai A."/>
            <person name="Atomi H."/>
            <person name="Takai K."/>
            <person name="Takami H."/>
        </authorList>
    </citation>
    <scope>NUCLEOTIDE SEQUENCE [LARGE SCALE GENOMIC DNA]</scope>
</reference>
<dbReference type="PANTHER" id="PTHR11097">
    <property type="entry name" value="EXOSOME COMPLEX EXONUCLEASE RIBOSOMAL RNA PROCESSING PROTEIN"/>
    <property type="match status" value="1"/>
</dbReference>
<evidence type="ECO:0000256" key="2">
    <source>
        <dbReference type="ARBA" id="ARBA00022490"/>
    </source>
</evidence>
<dbReference type="PANTHER" id="PTHR11097:SF8">
    <property type="entry name" value="EXOSOME COMPLEX COMPONENT RRP42"/>
    <property type="match status" value="1"/>
</dbReference>
<dbReference type="InterPro" id="IPR020869">
    <property type="entry name" value="Rrp42_archaea"/>
</dbReference>
<dbReference type="GO" id="GO:0035925">
    <property type="term" value="F:mRNA 3'-UTR AU-rich region binding"/>
    <property type="evidence" value="ECO:0007669"/>
    <property type="project" value="TreeGrafter"/>
</dbReference>